<dbReference type="SUPFAM" id="SSF50370">
    <property type="entry name" value="Ricin B-like lectins"/>
    <property type="match status" value="1"/>
</dbReference>
<evidence type="ECO:0000256" key="1">
    <source>
        <dbReference type="SAM" id="SignalP"/>
    </source>
</evidence>
<gene>
    <name evidence="2" type="ORF">P9H32_10850</name>
</gene>
<sequence>MKSIPWKSILISGAMSAITVFAQTVPFSTGRIAISSDGNQHDKDDWGATAATLMILASQNAQNKLAVYTHSDHIWGSSGSGEAAMALSADETASKFGFDAAKIVSAAQNPTGAYNKMRDAILASSADDPLTIIGAGPMHVIGKGLNKARQTDASRLQYVRVISHSKWNNEHSDKPKDWEEHTGWTWDEMIDAFSGYGVIFDKIEDQNAADSKTVGFATHLADDGSPYWEAWHFLRDYSAHSAAINEGIQFVYSRIVASDKADISDCGMAYYLFTGDQQGGPAGLKAMLDNGFGTEPSDPVDPSDPIGTVFIKSKRTENRIRPLSASEGSDVVQYPGGWSGKWLQWEMIPTRGEYFYLRSKAKKQYLYMPDGAPRSVVKVTYVVGPEAEWRKVNISSGVVRLENRAENQYIQVDRYENFVTHPEGNIQIRVSDDDALDNKSHWLLEEL</sequence>
<protein>
    <submittedName>
        <fullName evidence="2">Uncharacterized protein</fullName>
    </submittedName>
</protein>
<dbReference type="CDD" id="cd23432">
    <property type="entry name" value="beta-trefoil_Ricin_EndoBetaGal-like"/>
    <property type="match status" value="1"/>
</dbReference>
<feature type="chain" id="PRO_5045293043" evidence="1">
    <location>
        <begin position="23"/>
        <end position="447"/>
    </location>
</feature>
<comment type="caution">
    <text evidence="2">The sequence shown here is derived from an EMBL/GenBank/DDBJ whole genome shotgun (WGS) entry which is preliminary data.</text>
</comment>
<accession>A0ABU5MY43</accession>
<name>A0ABU5MY43_9BACT</name>
<proteinExistence type="predicted"/>
<dbReference type="InterPro" id="IPR035992">
    <property type="entry name" value="Ricin_B-like_lectins"/>
</dbReference>
<dbReference type="Proteomes" id="UP001290861">
    <property type="component" value="Unassembled WGS sequence"/>
</dbReference>
<evidence type="ECO:0000313" key="2">
    <source>
        <dbReference type="EMBL" id="MDZ8119123.1"/>
    </source>
</evidence>
<feature type="signal peptide" evidence="1">
    <location>
        <begin position="1"/>
        <end position="22"/>
    </location>
</feature>
<dbReference type="EMBL" id="JARVCO010000010">
    <property type="protein sequence ID" value="MDZ8119123.1"/>
    <property type="molecule type" value="Genomic_DNA"/>
</dbReference>
<organism evidence="2 3">
    <name type="scientific">Pontiella agarivorans</name>
    <dbReference type="NCBI Taxonomy" id="3038953"/>
    <lineage>
        <taxon>Bacteria</taxon>
        <taxon>Pseudomonadati</taxon>
        <taxon>Kiritimatiellota</taxon>
        <taxon>Kiritimatiellia</taxon>
        <taxon>Kiritimatiellales</taxon>
        <taxon>Pontiellaceae</taxon>
        <taxon>Pontiella</taxon>
    </lineage>
</organism>
<evidence type="ECO:0000313" key="3">
    <source>
        <dbReference type="Proteomes" id="UP001290861"/>
    </source>
</evidence>
<dbReference type="RefSeq" id="WP_322608912.1">
    <property type="nucleotide sequence ID" value="NZ_JARVCO010000010.1"/>
</dbReference>
<keyword evidence="1" id="KW-0732">Signal</keyword>
<keyword evidence="3" id="KW-1185">Reference proteome</keyword>
<dbReference type="Gene3D" id="2.80.10.50">
    <property type="match status" value="1"/>
</dbReference>
<reference evidence="2 3" key="1">
    <citation type="journal article" date="2024" name="Appl. Environ. Microbiol.">
        <title>Pontiella agarivorans sp. nov., a novel marine anaerobic bacterium capable of degrading macroalgal polysaccharides and fixing nitrogen.</title>
        <authorList>
            <person name="Liu N."/>
            <person name="Kivenson V."/>
            <person name="Peng X."/>
            <person name="Cui Z."/>
            <person name="Lankiewicz T.S."/>
            <person name="Gosselin K.M."/>
            <person name="English C.J."/>
            <person name="Blair E.M."/>
            <person name="O'Malley M.A."/>
            <person name="Valentine D.L."/>
        </authorList>
    </citation>
    <scope>NUCLEOTIDE SEQUENCE [LARGE SCALE GENOMIC DNA]</scope>
    <source>
        <strain evidence="2 3">NLcol2</strain>
    </source>
</reference>